<sequence>MSTTLPLRAGLQRWQRATRLVALAVGGLGLPGGHVLRQLRRRGRAGSYYGQVAYDVWSGAQNA</sequence>
<protein>
    <submittedName>
        <fullName evidence="1">Uncharacterized protein</fullName>
    </submittedName>
</protein>
<dbReference type="Proteomes" id="UP000520767">
    <property type="component" value="Unassembled WGS sequence"/>
</dbReference>
<evidence type="ECO:0000313" key="2">
    <source>
        <dbReference type="Proteomes" id="UP000520767"/>
    </source>
</evidence>
<dbReference type="AlphaFoldDB" id="A0A7W7Q931"/>
<organism evidence="1 2">
    <name type="scientific">Actinophytocola algeriensis</name>
    <dbReference type="NCBI Taxonomy" id="1768010"/>
    <lineage>
        <taxon>Bacteria</taxon>
        <taxon>Bacillati</taxon>
        <taxon>Actinomycetota</taxon>
        <taxon>Actinomycetes</taxon>
        <taxon>Pseudonocardiales</taxon>
        <taxon>Pseudonocardiaceae</taxon>
    </lineage>
</organism>
<name>A0A7W7Q931_9PSEU</name>
<proteinExistence type="predicted"/>
<reference evidence="1 2" key="1">
    <citation type="submission" date="2020-08" db="EMBL/GenBank/DDBJ databases">
        <title>Genomic Encyclopedia of Type Strains, Phase III (KMG-III): the genomes of soil and plant-associated and newly described type strains.</title>
        <authorList>
            <person name="Whitman W."/>
        </authorList>
    </citation>
    <scope>NUCLEOTIDE SEQUENCE [LARGE SCALE GENOMIC DNA]</scope>
    <source>
        <strain evidence="1 2">CECT 8960</strain>
    </source>
</reference>
<comment type="caution">
    <text evidence="1">The sequence shown here is derived from an EMBL/GenBank/DDBJ whole genome shotgun (WGS) entry which is preliminary data.</text>
</comment>
<dbReference type="RefSeq" id="WP_184813176.1">
    <property type="nucleotide sequence ID" value="NZ_JACHJQ010000005.1"/>
</dbReference>
<dbReference type="EMBL" id="JACHJQ010000005">
    <property type="protein sequence ID" value="MBB4909138.1"/>
    <property type="molecule type" value="Genomic_DNA"/>
</dbReference>
<evidence type="ECO:0000313" key="1">
    <source>
        <dbReference type="EMBL" id="MBB4909138.1"/>
    </source>
</evidence>
<keyword evidence="2" id="KW-1185">Reference proteome</keyword>
<accession>A0A7W7Q931</accession>
<gene>
    <name evidence="1" type="ORF">FHR82_005391</name>
</gene>